<sequence length="394" mass="45431">FAAGRNGLQEYRARAIQSYLGMVVKNGRLTVEASERAAESQGFAAKWGGRSLRRWTRVWIQERKLPTSQKGRHAKVYSLLDDPAIKAELRTFIRSKKWSLDPSKLVEFTKGTLIPAAADKYLCHIVQDEMPRGLKKYMELELFPRLQLKTRLVICSHDEMTAQANDMVGKTWVFENQHALRKKGVGRGLHRSDIICSTCGHIVEAGQELEYGKNYDGYWTGELFCKQLREKIIPGFERRHGAGYQALIVVDNSQGHSAYVPDALLVSRMNTKPGGKQARMRPGWFMKDGQKVIQPMIFPVDHADYPDQPKGMKQYLREHCDYTFDTLKENMPKALASVPLFTIRRWEHRMVRWIDTYRNGMETQEAQLHVRNFGSKEYKSHRRIPEGVARAFDQ</sequence>
<reference evidence="1" key="1">
    <citation type="submission" date="2023-03" db="EMBL/GenBank/DDBJ databases">
        <title>Massive genome expansion in bonnet fungi (Mycena s.s.) driven by repeated elements and novel gene families across ecological guilds.</title>
        <authorList>
            <consortium name="Lawrence Berkeley National Laboratory"/>
            <person name="Harder C.B."/>
            <person name="Miyauchi S."/>
            <person name="Viragh M."/>
            <person name="Kuo A."/>
            <person name="Thoen E."/>
            <person name="Andreopoulos B."/>
            <person name="Lu D."/>
            <person name="Skrede I."/>
            <person name="Drula E."/>
            <person name="Henrissat B."/>
            <person name="Morin E."/>
            <person name="Kohler A."/>
            <person name="Barry K."/>
            <person name="LaButti K."/>
            <person name="Morin E."/>
            <person name="Salamov A."/>
            <person name="Lipzen A."/>
            <person name="Mereny Z."/>
            <person name="Hegedus B."/>
            <person name="Baldrian P."/>
            <person name="Stursova M."/>
            <person name="Weitz H."/>
            <person name="Taylor A."/>
            <person name="Grigoriev I.V."/>
            <person name="Nagy L.G."/>
            <person name="Martin F."/>
            <person name="Kauserud H."/>
        </authorList>
    </citation>
    <scope>NUCLEOTIDE SEQUENCE</scope>
    <source>
        <strain evidence="1">CBHHK182m</strain>
    </source>
</reference>
<dbReference type="PANTHER" id="PTHR35871:SF1">
    <property type="entry name" value="CXC1-LIKE CYSTEINE CLUSTER ASSOCIATED WITH KDZ TRANSPOSASES DOMAIN-CONTAINING PROTEIN"/>
    <property type="match status" value="1"/>
</dbReference>
<name>A0AAD7GSZ5_9AGAR</name>
<gene>
    <name evidence="1" type="ORF">B0H16DRAFT_1346781</name>
</gene>
<comment type="caution">
    <text evidence="1">The sequence shown here is derived from an EMBL/GenBank/DDBJ whole genome shotgun (WGS) entry which is preliminary data.</text>
</comment>
<dbReference type="AlphaFoldDB" id="A0AAD7GSZ5"/>
<feature type="non-terminal residue" evidence="1">
    <location>
        <position position="1"/>
    </location>
</feature>
<evidence type="ECO:0000313" key="1">
    <source>
        <dbReference type="EMBL" id="KAJ7704622.1"/>
    </source>
</evidence>
<protein>
    <recommendedName>
        <fullName evidence="3">DDE-1 domain-containing protein</fullName>
    </recommendedName>
</protein>
<accession>A0AAD7GSZ5</accession>
<keyword evidence="2" id="KW-1185">Reference proteome</keyword>
<evidence type="ECO:0008006" key="3">
    <source>
        <dbReference type="Google" id="ProtNLM"/>
    </source>
</evidence>
<organism evidence="1 2">
    <name type="scientific">Mycena metata</name>
    <dbReference type="NCBI Taxonomy" id="1033252"/>
    <lineage>
        <taxon>Eukaryota</taxon>
        <taxon>Fungi</taxon>
        <taxon>Dikarya</taxon>
        <taxon>Basidiomycota</taxon>
        <taxon>Agaricomycotina</taxon>
        <taxon>Agaricomycetes</taxon>
        <taxon>Agaricomycetidae</taxon>
        <taxon>Agaricales</taxon>
        <taxon>Marasmiineae</taxon>
        <taxon>Mycenaceae</taxon>
        <taxon>Mycena</taxon>
    </lineage>
</organism>
<dbReference type="PANTHER" id="PTHR35871">
    <property type="entry name" value="EXPRESSED PROTEIN"/>
    <property type="match status" value="1"/>
</dbReference>
<dbReference type="Proteomes" id="UP001215598">
    <property type="component" value="Unassembled WGS sequence"/>
</dbReference>
<evidence type="ECO:0000313" key="2">
    <source>
        <dbReference type="Proteomes" id="UP001215598"/>
    </source>
</evidence>
<proteinExistence type="predicted"/>
<dbReference type="EMBL" id="JARKIB010000487">
    <property type="protein sequence ID" value="KAJ7704622.1"/>
    <property type="molecule type" value="Genomic_DNA"/>
</dbReference>